<comment type="caution">
    <text evidence="1">The sequence shown here is derived from an EMBL/GenBank/DDBJ whole genome shotgun (WGS) entry which is preliminary data.</text>
</comment>
<evidence type="ECO:0000313" key="2">
    <source>
        <dbReference type="Proteomes" id="UP000054636"/>
    </source>
</evidence>
<accession>A0A0W8DS28</accession>
<protein>
    <submittedName>
        <fullName evidence="1">Aquaporin-7</fullName>
    </submittedName>
</protein>
<evidence type="ECO:0000313" key="1">
    <source>
        <dbReference type="EMBL" id="KUF99172.1"/>
    </source>
</evidence>
<dbReference type="AlphaFoldDB" id="A0A0W8DS28"/>
<gene>
    <name evidence="1" type="ORF">AM588_10009263</name>
</gene>
<organism evidence="1 2">
    <name type="scientific">Phytophthora nicotianae</name>
    <name type="common">Potato buckeye rot agent</name>
    <name type="synonym">Phytophthora parasitica</name>
    <dbReference type="NCBI Taxonomy" id="4792"/>
    <lineage>
        <taxon>Eukaryota</taxon>
        <taxon>Sar</taxon>
        <taxon>Stramenopiles</taxon>
        <taxon>Oomycota</taxon>
        <taxon>Peronosporomycetes</taxon>
        <taxon>Peronosporales</taxon>
        <taxon>Peronosporaceae</taxon>
        <taxon>Phytophthora</taxon>
    </lineage>
</organism>
<sequence length="241" mass="27263">MPPQRIPLRQTNLFRLQIAEAFRTAPCGSRYAHSRETAATVLSWVDKIDKLRETERLGVVTLGGSGCKCETLEHEDRLSVRIKDLLRERYVVTRAMIVFMAQETVPQFFEEKTTKAAMCWCARFMKRIRLTLRRVNTRGRETHPRARVFNMDQTAIFASTTAHMTVDQVGVRVVPALTAGSNSQRITLALLVRADDLVLPLHFVFKGQPGGDVEKEMKSYVPPHVETCSVQKNACSTRGLC</sequence>
<proteinExistence type="predicted"/>
<dbReference type="EMBL" id="LNFP01000038">
    <property type="protein sequence ID" value="KUF99172.1"/>
    <property type="molecule type" value="Genomic_DNA"/>
</dbReference>
<dbReference type="Proteomes" id="UP000054636">
    <property type="component" value="Unassembled WGS sequence"/>
</dbReference>
<reference evidence="1 2" key="1">
    <citation type="submission" date="2015-11" db="EMBL/GenBank/DDBJ databases">
        <title>Genomes and virulence difference between two physiological races of Phytophthora nicotianae.</title>
        <authorList>
            <person name="Liu H."/>
            <person name="Ma X."/>
            <person name="Yu H."/>
            <person name="Fang D."/>
            <person name="Li Y."/>
            <person name="Wang X."/>
            <person name="Wang W."/>
            <person name="Dong Y."/>
            <person name="Xiao B."/>
        </authorList>
    </citation>
    <scope>NUCLEOTIDE SEQUENCE [LARGE SCALE GENOMIC DNA]</scope>
    <source>
        <strain evidence="2">race 1</strain>
    </source>
</reference>
<name>A0A0W8DS28_PHYNI</name>